<dbReference type="OrthoDB" id="7062021at2"/>
<keyword evidence="3" id="KW-1185">Reference proteome</keyword>
<dbReference type="AlphaFoldDB" id="A0A242NKL5"/>
<evidence type="ECO:0000313" key="3">
    <source>
        <dbReference type="Proteomes" id="UP000194800"/>
    </source>
</evidence>
<name>A0A242NKL5_9GAMM</name>
<evidence type="ECO:0000313" key="4">
    <source>
        <dbReference type="Proteomes" id="UP000194977"/>
    </source>
</evidence>
<dbReference type="RefSeq" id="WP_086272632.1">
    <property type="nucleotide sequence ID" value="NZ_MZNE01000068.1"/>
</dbReference>
<dbReference type="EMBL" id="NART01000012">
    <property type="protein sequence ID" value="OTQ10845.1"/>
    <property type="molecule type" value="Genomic_DNA"/>
</dbReference>
<protein>
    <submittedName>
        <fullName evidence="1">Uncharacterized protein</fullName>
    </submittedName>
</protein>
<gene>
    <name evidence="2" type="ORF">B6C91_04475</name>
    <name evidence="1" type="ORF">B6D08_01695</name>
</gene>
<evidence type="ECO:0000313" key="1">
    <source>
        <dbReference type="EMBL" id="OTQ01133.1"/>
    </source>
</evidence>
<reference evidence="3 4" key="1">
    <citation type="submission" date="2017-03" db="EMBL/GenBank/DDBJ databases">
        <title>Comparative genomics of honeybee gut symbionts reveal geographically distinct and subgroup specific antibiotic resistance.</title>
        <authorList>
            <person name="Ludvigsen J."/>
            <person name="Porcellato D."/>
            <person name="Labee-Lund T.M."/>
            <person name="Amdam G.V."/>
            <person name="Rudi K."/>
        </authorList>
    </citation>
    <scope>NUCLEOTIDE SEQUENCE [LARGE SCALE GENOMIC DNA]</scope>
    <source>
        <strain evidence="1 4">A-7-12</strain>
        <strain evidence="2 3">A-9-12</strain>
    </source>
</reference>
<comment type="caution">
    <text evidence="1">The sequence shown here is derived from an EMBL/GenBank/DDBJ whole genome shotgun (WGS) entry which is preliminary data.</text>
</comment>
<dbReference type="EMBL" id="NARP01000004">
    <property type="protein sequence ID" value="OTQ01133.1"/>
    <property type="molecule type" value="Genomic_DNA"/>
</dbReference>
<evidence type="ECO:0000313" key="2">
    <source>
        <dbReference type="EMBL" id="OTQ10845.1"/>
    </source>
</evidence>
<sequence>MKASLFIIGCSLIINCFNTIAELNFYRDPFVESKQLSCNEQKEILIKQIQAWQFKGLIQHKSYHFPQIWLYSENQWFAINHEVQSKVLFPWFVQSWQNYKIVWQANLADYCHGTIEWTMSLNES</sequence>
<accession>A0A242NKL5</accession>
<dbReference type="Proteomes" id="UP000194800">
    <property type="component" value="Unassembled WGS sequence"/>
</dbReference>
<proteinExistence type="predicted"/>
<dbReference type="Proteomes" id="UP000194977">
    <property type="component" value="Unassembled WGS sequence"/>
</dbReference>
<organism evidence="1 4">
    <name type="scientific">Gilliamella apicola</name>
    <dbReference type="NCBI Taxonomy" id="1196095"/>
    <lineage>
        <taxon>Bacteria</taxon>
        <taxon>Pseudomonadati</taxon>
        <taxon>Pseudomonadota</taxon>
        <taxon>Gammaproteobacteria</taxon>
        <taxon>Orbales</taxon>
        <taxon>Orbaceae</taxon>
        <taxon>Gilliamella</taxon>
    </lineage>
</organism>